<dbReference type="AlphaFoldDB" id="X6N2P9"/>
<protein>
    <submittedName>
        <fullName evidence="2">Uncharacterized protein</fullName>
    </submittedName>
</protein>
<organism evidence="2 3">
    <name type="scientific">Reticulomyxa filosa</name>
    <dbReference type="NCBI Taxonomy" id="46433"/>
    <lineage>
        <taxon>Eukaryota</taxon>
        <taxon>Sar</taxon>
        <taxon>Rhizaria</taxon>
        <taxon>Retaria</taxon>
        <taxon>Foraminifera</taxon>
        <taxon>Monothalamids</taxon>
        <taxon>Reticulomyxidae</taxon>
        <taxon>Reticulomyxa</taxon>
    </lineage>
</organism>
<feature type="compositionally biased region" description="Polar residues" evidence="1">
    <location>
        <begin position="58"/>
        <end position="67"/>
    </location>
</feature>
<evidence type="ECO:0000313" key="2">
    <source>
        <dbReference type="EMBL" id="ETO20346.1"/>
    </source>
</evidence>
<sequence length="221" mass="25775">VEDKKSKSSKKTVSFNINGKHKNMIPDSNVEEKGENENEEDEKEDEKKETEDEEIENGLNSPQANLISGINARNPDQFARDNRTLSLFHDTFEQKEYAAKYVSKPVFNNVFMEKLAYDADIGEIMGEIRRLFCVLHFLQQEYNIFETLPDYLYHQVRCLGKAAQLTSSIVIKKELEEHIKNVPSMYPFNHPKRKDAIIHTAHIQFLFRKFTQHGSRDNVNH</sequence>
<comment type="caution">
    <text evidence="2">The sequence shown here is derived from an EMBL/GenBank/DDBJ whole genome shotgun (WGS) entry which is preliminary data.</text>
</comment>
<reference evidence="2 3" key="1">
    <citation type="journal article" date="2013" name="Curr. Biol.">
        <title>The Genome of the Foraminiferan Reticulomyxa filosa.</title>
        <authorList>
            <person name="Glockner G."/>
            <person name="Hulsmann N."/>
            <person name="Schleicher M."/>
            <person name="Noegel A.A."/>
            <person name="Eichinger L."/>
            <person name="Gallinger C."/>
            <person name="Pawlowski J."/>
            <person name="Sierra R."/>
            <person name="Euteneuer U."/>
            <person name="Pillet L."/>
            <person name="Moustafa A."/>
            <person name="Platzer M."/>
            <person name="Groth M."/>
            <person name="Szafranski K."/>
            <person name="Schliwa M."/>
        </authorList>
    </citation>
    <scope>NUCLEOTIDE SEQUENCE [LARGE SCALE GENOMIC DNA]</scope>
</reference>
<dbReference type="EMBL" id="ASPP01012705">
    <property type="protein sequence ID" value="ETO20346.1"/>
    <property type="molecule type" value="Genomic_DNA"/>
</dbReference>
<keyword evidence="3" id="KW-1185">Reference proteome</keyword>
<name>X6N2P9_RETFI</name>
<evidence type="ECO:0000256" key="1">
    <source>
        <dbReference type="SAM" id="MobiDB-lite"/>
    </source>
</evidence>
<feature type="non-terminal residue" evidence="2">
    <location>
        <position position="1"/>
    </location>
</feature>
<dbReference type="Proteomes" id="UP000023152">
    <property type="component" value="Unassembled WGS sequence"/>
</dbReference>
<accession>X6N2P9</accession>
<evidence type="ECO:0000313" key="3">
    <source>
        <dbReference type="Proteomes" id="UP000023152"/>
    </source>
</evidence>
<feature type="region of interest" description="Disordered" evidence="1">
    <location>
        <begin position="1"/>
        <end position="67"/>
    </location>
</feature>
<gene>
    <name evidence="2" type="ORF">RFI_16873</name>
</gene>
<proteinExistence type="predicted"/>